<keyword evidence="4" id="KW-1185">Reference proteome</keyword>
<feature type="compositionally biased region" description="Basic residues" evidence="1">
    <location>
        <begin position="168"/>
        <end position="183"/>
    </location>
</feature>
<dbReference type="InterPro" id="IPR002059">
    <property type="entry name" value="CSP_DNA-bd"/>
</dbReference>
<dbReference type="Gene3D" id="2.40.50.140">
    <property type="entry name" value="Nucleic acid-binding proteins"/>
    <property type="match status" value="1"/>
</dbReference>
<dbReference type="OrthoDB" id="422005at2759"/>
<dbReference type="Proteomes" id="UP000654075">
    <property type="component" value="Unassembled WGS sequence"/>
</dbReference>
<dbReference type="EMBL" id="CAJNNV010024526">
    <property type="protein sequence ID" value="CAE8610093.1"/>
    <property type="molecule type" value="Genomic_DNA"/>
</dbReference>
<feature type="region of interest" description="Disordered" evidence="1">
    <location>
        <begin position="132"/>
        <end position="261"/>
    </location>
</feature>
<feature type="domain" description="CSD" evidence="2">
    <location>
        <begin position="95"/>
        <end position="138"/>
    </location>
</feature>
<feature type="compositionally biased region" description="Low complexity" evidence="1">
    <location>
        <begin position="52"/>
        <end position="61"/>
    </location>
</feature>
<organism evidence="3 4">
    <name type="scientific">Polarella glacialis</name>
    <name type="common">Dinoflagellate</name>
    <dbReference type="NCBI Taxonomy" id="89957"/>
    <lineage>
        <taxon>Eukaryota</taxon>
        <taxon>Sar</taxon>
        <taxon>Alveolata</taxon>
        <taxon>Dinophyceae</taxon>
        <taxon>Suessiales</taxon>
        <taxon>Suessiaceae</taxon>
        <taxon>Polarella</taxon>
    </lineage>
</organism>
<feature type="compositionally biased region" description="Polar residues" evidence="1">
    <location>
        <begin position="37"/>
        <end position="51"/>
    </location>
</feature>
<feature type="compositionally biased region" description="Basic and acidic residues" evidence="1">
    <location>
        <begin position="151"/>
        <end position="167"/>
    </location>
</feature>
<gene>
    <name evidence="3" type="ORF">PGLA1383_LOCUS27921</name>
</gene>
<dbReference type="InterPro" id="IPR012340">
    <property type="entry name" value="NA-bd_OB-fold"/>
</dbReference>
<feature type="region of interest" description="Disordered" evidence="1">
    <location>
        <begin position="19"/>
        <end position="62"/>
    </location>
</feature>
<accession>A0A813FC73</accession>
<feature type="compositionally biased region" description="Basic and acidic residues" evidence="1">
    <location>
        <begin position="202"/>
        <end position="211"/>
    </location>
</feature>
<feature type="non-terminal residue" evidence="3">
    <location>
        <position position="1"/>
    </location>
</feature>
<feature type="compositionally biased region" description="Basic residues" evidence="1">
    <location>
        <begin position="212"/>
        <end position="221"/>
    </location>
</feature>
<evidence type="ECO:0000259" key="2">
    <source>
        <dbReference type="Pfam" id="PF00313"/>
    </source>
</evidence>
<sequence>DPGTRATASQALDHAWFSSEGDTRQVSVPNSKYRLARSNSRHSTSGSVNSAPTTPRRLTLPQPSFNSKLERIVSEGVRAIMGADTLSIRLQAQWEGDLFVHVSELRDARANGLQRGDRVRFEVKANREKGKNLAANVVVEKSGGSGRKKGGRDDSRDRGRGRNDDRRKSRSRSGRRRSHSRSKGRSEQKRSRSRSKGRSPQKRNDSRSKDRSPKKRSRSRSKGGSPQKGSKQRSRSRSRGGSPKKSKARSDSSSSSKSSKK</sequence>
<dbReference type="Pfam" id="PF00313">
    <property type="entry name" value="CSD"/>
    <property type="match status" value="1"/>
</dbReference>
<protein>
    <recommendedName>
        <fullName evidence="2">CSD domain-containing protein</fullName>
    </recommendedName>
</protein>
<reference evidence="3" key="1">
    <citation type="submission" date="2021-02" db="EMBL/GenBank/DDBJ databases">
        <authorList>
            <person name="Dougan E. K."/>
            <person name="Rhodes N."/>
            <person name="Thang M."/>
            <person name="Chan C."/>
        </authorList>
    </citation>
    <scope>NUCLEOTIDE SEQUENCE</scope>
</reference>
<feature type="compositionally biased region" description="Low complexity" evidence="1">
    <location>
        <begin position="251"/>
        <end position="261"/>
    </location>
</feature>
<dbReference type="GO" id="GO:0003676">
    <property type="term" value="F:nucleic acid binding"/>
    <property type="evidence" value="ECO:0007669"/>
    <property type="project" value="InterPro"/>
</dbReference>
<comment type="caution">
    <text evidence="3">The sequence shown here is derived from an EMBL/GenBank/DDBJ whole genome shotgun (WGS) entry which is preliminary data.</text>
</comment>
<evidence type="ECO:0000313" key="4">
    <source>
        <dbReference type="Proteomes" id="UP000654075"/>
    </source>
</evidence>
<feature type="compositionally biased region" description="Basic residues" evidence="1">
    <location>
        <begin position="230"/>
        <end position="247"/>
    </location>
</feature>
<evidence type="ECO:0000313" key="3">
    <source>
        <dbReference type="EMBL" id="CAE8610093.1"/>
    </source>
</evidence>
<evidence type="ECO:0000256" key="1">
    <source>
        <dbReference type="SAM" id="MobiDB-lite"/>
    </source>
</evidence>
<dbReference type="SUPFAM" id="SSF50249">
    <property type="entry name" value="Nucleic acid-binding proteins"/>
    <property type="match status" value="1"/>
</dbReference>
<proteinExistence type="predicted"/>
<name>A0A813FC73_POLGL</name>
<feature type="compositionally biased region" description="Basic residues" evidence="1">
    <location>
        <begin position="191"/>
        <end position="201"/>
    </location>
</feature>
<dbReference type="AlphaFoldDB" id="A0A813FC73"/>